<evidence type="ECO:0000256" key="1">
    <source>
        <dbReference type="SAM" id="MobiDB-lite"/>
    </source>
</evidence>
<dbReference type="InterPro" id="IPR025204">
    <property type="entry name" value="CENP-L"/>
</dbReference>
<feature type="compositionally biased region" description="Polar residues" evidence="1">
    <location>
        <begin position="168"/>
        <end position="182"/>
    </location>
</feature>
<dbReference type="EnsemblProtists" id="PYU1_T007167">
    <property type="protein sequence ID" value="PYU1_T007167"/>
    <property type="gene ID" value="PYU1_G007152"/>
</dbReference>
<accession>K3WQC5</accession>
<sequence>MEEIERRQPIDLPRHMQKRERPRVPPPPPPLSSSSSVVMRSPPRPQGTHQPPSARALMPQKPPLTVGVLDDVLLYRSWAIHWMSRLYHFHRHELSAYAHDLIKFLRDEALSAFKSEFGYKVSIRHTDEFVAFEIREDRDAAEQSNGNSSNRDRGIALQDLTRSGRGFTFTSGATSSMRTPRTTTEESKEEAGGDGGSVRERRGGFVLYFPASEEEGDLETERRRSLSSSMTQSQRRRKEPQYVVLLRGNDDLMRWACAWLQRRFQCVVSTQVVRISPVNLKWLARNWVVDSLSKESKENNQEELTGVDEERSSKPPLLLKYRNPDPKSLVRKYTFTVPWATLRRLCEQARETLKAPNAIPEVITLAEELYFESLPMNMASFELESFGMADVTVDQHGQIVFHNMALVHSILHGLAELLMLQNTPGPSKPVMTL</sequence>
<feature type="compositionally biased region" description="Basic and acidic residues" evidence="1">
    <location>
        <begin position="183"/>
        <end position="200"/>
    </location>
</feature>
<dbReference type="HOGENOM" id="CLU_058145_0_0_1"/>
<feature type="compositionally biased region" description="Basic and acidic residues" evidence="1">
    <location>
        <begin position="1"/>
        <end position="14"/>
    </location>
</feature>
<dbReference type="Pfam" id="PF13092">
    <property type="entry name" value="CENP-L"/>
    <property type="match status" value="1"/>
</dbReference>
<reference evidence="3" key="1">
    <citation type="journal article" date="2010" name="Genome Biol.">
        <title>Genome sequence of the necrotrophic plant pathogen Pythium ultimum reveals original pathogenicity mechanisms and effector repertoire.</title>
        <authorList>
            <person name="Levesque C.A."/>
            <person name="Brouwer H."/>
            <person name="Cano L."/>
            <person name="Hamilton J.P."/>
            <person name="Holt C."/>
            <person name="Huitema E."/>
            <person name="Raffaele S."/>
            <person name="Robideau G.P."/>
            <person name="Thines M."/>
            <person name="Win J."/>
            <person name="Zerillo M.M."/>
            <person name="Beakes G.W."/>
            <person name="Boore J.L."/>
            <person name="Busam D."/>
            <person name="Dumas B."/>
            <person name="Ferriera S."/>
            <person name="Fuerstenberg S.I."/>
            <person name="Gachon C.M."/>
            <person name="Gaulin E."/>
            <person name="Govers F."/>
            <person name="Grenville-Briggs L."/>
            <person name="Horner N."/>
            <person name="Hostetler J."/>
            <person name="Jiang R.H."/>
            <person name="Johnson J."/>
            <person name="Krajaejun T."/>
            <person name="Lin H."/>
            <person name="Meijer H.J."/>
            <person name="Moore B."/>
            <person name="Morris P."/>
            <person name="Phuntmart V."/>
            <person name="Puiu D."/>
            <person name="Shetty J."/>
            <person name="Stajich J.E."/>
            <person name="Tripathy S."/>
            <person name="Wawra S."/>
            <person name="van West P."/>
            <person name="Whitty B.R."/>
            <person name="Coutinho P.M."/>
            <person name="Henrissat B."/>
            <person name="Martin F."/>
            <person name="Thomas P.D."/>
            <person name="Tyler B.M."/>
            <person name="De Vries R.P."/>
            <person name="Kamoun S."/>
            <person name="Yandell M."/>
            <person name="Tisserat N."/>
            <person name="Buell C.R."/>
        </authorList>
    </citation>
    <scope>NUCLEOTIDE SEQUENCE</scope>
    <source>
        <strain evidence="3">DAOM:BR144</strain>
    </source>
</reference>
<name>K3WQC5_GLOUD</name>
<feature type="region of interest" description="Disordered" evidence="1">
    <location>
        <begin position="214"/>
        <end position="239"/>
    </location>
</feature>
<evidence type="ECO:0000313" key="2">
    <source>
        <dbReference type="EnsemblProtists" id="PYU1_T007167"/>
    </source>
</evidence>
<evidence type="ECO:0000313" key="3">
    <source>
        <dbReference type="Proteomes" id="UP000019132"/>
    </source>
</evidence>
<protein>
    <submittedName>
        <fullName evidence="2">Uncharacterized protein</fullName>
    </submittedName>
</protein>
<feature type="region of interest" description="Disordered" evidence="1">
    <location>
        <begin position="1"/>
        <end position="59"/>
    </location>
</feature>
<dbReference type="AlphaFoldDB" id="K3WQC5"/>
<feature type="compositionally biased region" description="Low complexity" evidence="1">
    <location>
        <begin position="32"/>
        <end position="41"/>
    </location>
</feature>
<reference evidence="2" key="3">
    <citation type="submission" date="2015-02" db="UniProtKB">
        <authorList>
            <consortium name="EnsemblProtists"/>
        </authorList>
    </citation>
    <scope>IDENTIFICATION</scope>
    <source>
        <strain evidence="2">DAOM BR144</strain>
    </source>
</reference>
<feature type="region of interest" description="Disordered" evidence="1">
    <location>
        <begin position="165"/>
        <end position="200"/>
    </location>
</feature>
<organism evidence="2 3">
    <name type="scientific">Globisporangium ultimum (strain ATCC 200006 / CBS 805.95 / DAOM BR144)</name>
    <name type="common">Pythium ultimum</name>
    <dbReference type="NCBI Taxonomy" id="431595"/>
    <lineage>
        <taxon>Eukaryota</taxon>
        <taxon>Sar</taxon>
        <taxon>Stramenopiles</taxon>
        <taxon>Oomycota</taxon>
        <taxon>Peronosporomycetes</taxon>
        <taxon>Pythiales</taxon>
        <taxon>Pythiaceae</taxon>
        <taxon>Globisporangium</taxon>
    </lineage>
</organism>
<dbReference type="eggNOG" id="ENOG502S9AJ">
    <property type="taxonomic scope" value="Eukaryota"/>
</dbReference>
<dbReference type="STRING" id="431595.K3WQC5"/>
<dbReference type="InParanoid" id="K3WQC5"/>
<reference evidence="3" key="2">
    <citation type="submission" date="2010-04" db="EMBL/GenBank/DDBJ databases">
        <authorList>
            <person name="Buell R."/>
            <person name="Hamilton J."/>
            <person name="Hostetler J."/>
        </authorList>
    </citation>
    <scope>NUCLEOTIDE SEQUENCE [LARGE SCALE GENOMIC DNA]</scope>
    <source>
        <strain evidence="3">DAOM:BR144</strain>
    </source>
</reference>
<proteinExistence type="predicted"/>
<dbReference type="VEuPathDB" id="FungiDB:PYU1_G007152"/>
<dbReference type="EMBL" id="GL376560">
    <property type="status" value="NOT_ANNOTATED_CDS"/>
    <property type="molecule type" value="Genomic_DNA"/>
</dbReference>
<dbReference type="Proteomes" id="UP000019132">
    <property type="component" value="Unassembled WGS sequence"/>
</dbReference>
<keyword evidence="3" id="KW-1185">Reference proteome</keyword>